<dbReference type="OrthoDB" id="9793390at2"/>
<keyword evidence="9" id="KW-1185">Reference proteome</keyword>
<feature type="transmembrane region" description="Helical" evidence="7">
    <location>
        <begin position="194"/>
        <end position="215"/>
    </location>
</feature>
<evidence type="ECO:0000256" key="2">
    <source>
        <dbReference type="ARBA" id="ARBA00009773"/>
    </source>
</evidence>
<comment type="subcellular location">
    <subcellularLocation>
        <location evidence="1">Membrane</location>
        <topology evidence="1">Multi-pass membrane protein</topology>
    </subcellularLocation>
</comment>
<feature type="transmembrane region" description="Helical" evidence="7">
    <location>
        <begin position="221"/>
        <end position="244"/>
    </location>
</feature>
<evidence type="ECO:0008006" key="10">
    <source>
        <dbReference type="Google" id="ProtNLM"/>
    </source>
</evidence>
<evidence type="ECO:0000256" key="7">
    <source>
        <dbReference type="SAM" id="Phobius"/>
    </source>
</evidence>
<dbReference type="PANTHER" id="PTHR21716:SF64">
    <property type="entry name" value="AI-2 TRANSPORT PROTEIN TQSA"/>
    <property type="match status" value="1"/>
</dbReference>
<comment type="similarity">
    <text evidence="2">Belongs to the autoinducer-2 exporter (AI-2E) (TC 2.A.86) family.</text>
</comment>
<protein>
    <recommendedName>
        <fullName evidence="10">AI-2E family transporter</fullName>
    </recommendedName>
</protein>
<dbReference type="GO" id="GO:0055085">
    <property type="term" value="P:transmembrane transport"/>
    <property type="evidence" value="ECO:0007669"/>
    <property type="project" value="TreeGrafter"/>
</dbReference>
<keyword evidence="6" id="KW-0175">Coiled coil</keyword>
<keyword evidence="3 7" id="KW-0812">Transmembrane</keyword>
<evidence type="ECO:0000313" key="9">
    <source>
        <dbReference type="Proteomes" id="UP000249248"/>
    </source>
</evidence>
<accession>A0A2W1N4K8</accession>
<feature type="transmembrane region" description="Helical" evidence="7">
    <location>
        <begin position="6"/>
        <end position="39"/>
    </location>
</feature>
<feature type="transmembrane region" description="Helical" evidence="7">
    <location>
        <begin position="134"/>
        <end position="157"/>
    </location>
</feature>
<proteinExistence type="inferred from homology"/>
<dbReference type="RefSeq" id="WP_111061430.1">
    <property type="nucleotide sequence ID" value="NZ_JBHUCU010000007.1"/>
</dbReference>
<dbReference type="Proteomes" id="UP000249248">
    <property type="component" value="Unassembled WGS sequence"/>
</dbReference>
<dbReference type="EMBL" id="QKSB01000001">
    <property type="protein sequence ID" value="PZE18530.1"/>
    <property type="molecule type" value="Genomic_DNA"/>
</dbReference>
<evidence type="ECO:0000256" key="4">
    <source>
        <dbReference type="ARBA" id="ARBA00022989"/>
    </source>
</evidence>
<evidence type="ECO:0000256" key="3">
    <source>
        <dbReference type="ARBA" id="ARBA00022692"/>
    </source>
</evidence>
<dbReference type="GO" id="GO:0016020">
    <property type="term" value="C:membrane"/>
    <property type="evidence" value="ECO:0007669"/>
    <property type="project" value="UniProtKB-SubCell"/>
</dbReference>
<feature type="transmembrane region" description="Helical" evidence="7">
    <location>
        <begin position="256"/>
        <end position="277"/>
    </location>
</feature>
<dbReference type="Pfam" id="PF01594">
    <property type="entry name" value="AI-2E_transport"/>
    <property type="match status" value="1"/>
</dbReference>
<evidence type="ECO:0000256" key="5">
    <source>
        <dbReference type="ARBA" id="ARBA00023136"/>
    </source>
</evidence>
<evidence type="ECO:0000313" key="8">
    <source>
        <dbReference type="EMBL" id="PZE18530.1"/>
    </source>
</evidence>
<dbReference type="AlphaFoldDB" id="A0A2W1N4K8"/>
<dbReference type="PANTHER" id="PTHR21716">
    <property type="entry name" value="TRANSMEMBRANE PROTEIN"/>
    <property type="match status" value="1"/>
</dbReference>
<keyword evidence="5 7" id="KW-0472">Membrane</keyword>
<keyword evidence="4 7" id="KW-1133">Transmembrane helix</keyword>
<dbReference type="InterPro" id="IPR002549">
    <property type="entry name" value="AI-2E-like"/>
</dbReference>
<evidence type="ECO:0000256" key="6">
    <source>
        <dbReference type="SAM" id="Coils"/>
    </source>
</evidence>
<reference evidence="8 9" key="1">
    <citation type="submission" date="2018-06" db="EMBL/GenBank/DDBJ databases">
        <title>The draft genome sequence of Crocinitomix sp. SM1701.</title>
        <authorList>
            <person name="Zhang X."/>
        </authorList>
    </citation>
    <scope>NUCLEOTIDE SEQUENCE [LARGE SCALE GENOMIC DNA]</scope>
    <source>
        <strain evidence="8 9">SM1701</strain>
    </source>
</reference>
<gene>
    <name evidence="8" type="ORF">DNU06_01470</name>
</gene>
<evidence type="ECO:0000256" key="1">
    <source>
        <dbReference type="ARBA" id="ARBA00004141"/>
    </source>
</evidence>
<name>A0A2W1N4K8_9FLAO</name>
<feature type="coiled-coil region" evidence="6">
    <location>
        <begin position="78"/>
        <end position="105"/>
    </location>
</feature>
<organism evidence="8 9">
    <name type="scientific">Putridiphycobacter roseus</name>
    <dbReference type="NCBI Taxonomy" id="2219161"/>
    <lineage>
        <taxon>Bacteria</taxon>
        <taxon>Pseudomonadati</taxon>
        <taxon>Bacteroidota</taxon>
        <taxon>Flavobacteriia</taxon>
        <taxon>Flavobacteriales</taxon>
        <taxon>Crocinitomicaceae</taxon>
        <taxon>Putridiphycobacter</taxon>
    </lineage>
</organism>
<comment type="caution">
    <text evidence="8">The sequence shown here is derived from an EMBL/GenBank/DDBJ whole genome shotgun (WGS) entry which is preliminary data.</text>
</comment>
<sequence length="342" mass="37996">MIAKNVAAYLIIFISVIALLVLGKSLLIPFILGLLIWFLIVEFRTLLLKIPFIGSKLPAWFWTFASAILLFLLCGLAINVLIENIKELSKQIPNYEANIKMVNSNIDQTFGVNVFESITDYAGDFKLSKLFSPILNSISDLFSNAFMIVLYVLFLILEESVFRTKLKKVFPENKKFDDITVILEKIKTSTSNYITLKTIISLITGVASYFALVIIGVDTPIFWAFLIFLMNFIPTIGSLIGTLFPAVIALLQFGDLLHFGLVLGVVGIIQVIIGNFVEPKLMGNNLNLSPLVVILALSFWGALWGITGMILSVIITVIMVILFSQFKATKPIAIFLSEKGNI</sequence>
<feature type="transmembrane region" description="Helical" evidence="7">
    <location>
        <begin position="59"/>
        <end position="82"/>
    </location>
</feature>
<feature type="transmembrane region" description="Helical" evidence="7">
    <location>
        <begin position="297"/>
        <end position="323"/>
    </location>
</feature>